<gene>
    <name evidence="1" type="ORF">ACFQ0S_05290</name>
</gene>
<keyword evidence="2" id="KW-1185">Reference proteome</keyword>
<evidence type="ECO:0000313" key="1">
    <source>
        <dbReference type="EMBL" id="MFD0983887.1"/>
    </source>
</evidence>
<comment type="caution">
    <text evidence="1">The sequence shown here is derived from an EMBL/GenBank/DDBJ whole genome shotgun (WGS) entry which is preliminary data.</text>
</comment>
<sequence length="122" mass="14580">MLDNPTKTRLCPFSNTFFEAKRQNQIYRSKFDRISANNERNNSLRRKLNSVNKELLKSYKVADDLLGDKIEVIVNKHFMRGRGFSFQMFTNVVNQDDEIVYGLYDITFKKINDDEYLIRRKK</sequence>
<dbReference type="RefSeq" id="WP_379756793.1">
    <property type="nucleotide sequence ID" value="NZ_JBHSYB010000025.1"/>
</dbReference>
<dbReference type="EMBL" id="JBHTIZ010000013">
    <property type="protein sequence ID" value="MFD0983887.1"/>
    <property type="molecule type" value="Genomic_DNA"/>
</dbReference>
<protein>
    <submittedName>
        <fullName evidence="1">Uncharacterized protein</fullName>
    </submittedName>
</protein>
<organism evidence="1 2">
    <name type="scientific">Flavobacterium myungsuense</name>
    <dbReference type="NCBI Taxonomy" id="651823"/>
    <lineage>
        <taxon>Bacteria</taxon>
        <taxon>Pseudomonadati</taxon>
        <taxon>Bacteroidota</taxon>
        <taxon>Flavobacteriia</taxon>
        <taxon>Flavobacteriales</taxon>
        <taxon>Flavobacteriaceae</taxon>
        <taxon>Flavobacterium</taxon>
    </lineage>
</organism>
<accession>A0ABW3J0A8</accession>
<proteinExistence type="predicted"/>
<evidence type="ECO:0000313" key="2">
    <source>
        <dbReference type="Proteomes" id="UP001597051"/>
    </source>
</evidence>
<reference evidence="2" key="1">
    <citation type="journal article" date="2019" name="Int. J. Syst. Evol. Microbiol.">
        <title>The Global Catalogue of Microorganisms (GCM) 10K type strain sequencing project: providing services to taxonomists for standard genome sequencing and annotation.</title>
        <authorList>
            <consortium name="The Broad Institute Genomics Platform"/>
            <consortium name="The Broad Institute Genome Sequencing Center for Infectious Disease"/>
            <person name="Wu L."/>
            <person name="Ma J."/>
        </authorList>
    </citation>
    <scope>NUCLEOTIDE SEQUENCE [LARGE SCALE GENOMIC DNA]</scope>
    <source>
        <strain evidence="2">CECT 7649</strain>
    </source>
</reference>
<name>A0ABW3J0A8_9FLAO</name>
<dbReference type="Proteomes" id="UP001597051">
    <property type="component" value="Unassembled WGS sequence"/>
</dbReference>